<dbReference type="AlphaFoldDB" id="A0A2J6T2H5"/>
<gene>
    <name evidence="1" type="ORF">K444DRAFT_692797</name>
</gene>
<dbReference type="InParanoid" id="A0A2J6T2H5"/>
<protein>
    <submittedName>
        <fullName evidence="1">Uncharacterized protein</fullName>
    </submittedName>
</protein>
<evidence type="ECO:0000313" key="2">
    <source>
        <dbReference type="Proteomes" id="UP000235371"/>
    </source>
</evidence>
<accession>A0A2J6T2H5</accession>
<keyword evidence="2" id="KW-1185">Reference proteome</keyword>
<dbReference type="RefSeq" id="XP_024734128.1">
    <property type="nucleotide sequence ID" value="XM_024887827.1"/>
</dbReference>
<reference evidence="1 2" key="1">
    <citation type="submission" date="2016-04" db="EMBL/GenBank/DDBJ databases">
        <title>A degradative enzymes factory behind the ericoid mycorrhizal symbiosis.</title>
        <authorList>
            <consortium name="DOE Joint Genome Institute"/>
            <person name="Martino E."/>
            <person name="Morin E."/>
            <person name="Grelet G."/>
            <person name="Kuo A."/>
            <person name="Kohler A."/>
            <person name="Daghino S."/>
            <person name="Barry K."/>
            <person name="Choi C."/>
            <person name="Cichocki N."/>
            <person name="Clum A."/>
            <person name="Copeland A."/>
            <person name="Hainaut M."/>
            <person name="Haridas S."/>
            <person name="Labutti K."/>
            <person name="Lindquist E."/>
            <person name="Lipzen A."/>
            <person name="Khouja H.-R."/>
            <person name="Murat C."/>
            <person name="Ohm R."/>
            <person name="Olson A."/>
            <person name="Spatafora J."/>
            <person name="Veneault-Fourrey C."/>
            <person name="Henrissat B."/>
            <person name="Grigoriev I."/>
            <person name="Martin F."/>
            <person name="Perotto S."/>
        </authorList>
    </citation>
    <scope>NUCLEOTIDE SEQUENCE [LARGE SCALE GENOMIC DNA]</scope>
    <source>
        <strain evidence="1 2">E</strain>
    </source>
</reference>
<name>A0A2J6T2H5_9HELO</name>
<evidence type="ECO:0000313" key="1">
    <source>
        <dbReference type="EMBL" id="PMD57224.1"/>
    </source>
</evidence>
<proteinExistence type="predicted"/>
<sequence length="133" mass="15260">MFSVVGIRNGLPPRSTTLWSTCTCRIYSFGCTLLTAWTEREVQPLEEQFAQYRQHTVSPCKSMFQSVNRSLCCRRINPVTISGFYFPCSAGNEIQMTREGLLRTLLPQALRTFPNIAPLIFPKRLETFVAFRD</sequence>
<dbReference type="EMBL" id="KZ613847">
    <property type="protein sequence ID" value="PMD57224.1"/>
    <property type="molecule type" value="Genomic_DNA"/>
</dbReference>
<organism evidence="1 2">
    <name type="scientific">Hyaloscypha bicolor E</name>
    <dbReference type="NCBI Taxonomy" id="1095630"/>
    <lineage>
        <taxon>Eukaryota</taxon>
        <taxon>Fungi</taxon>
        <taxon>Dikarya</taxon>
        <taxon>Ascomycota</taxon>
        <taxon>Pezizomycotina</taxon>
        <taxon>Leotiomycetes</taxon>
        <taxon>Helotiales</taxon>
        <taxon>Hyaloscyphaceae</taxon>
        <taxon>Hyaloscypha</taxon>
        <taxon>Hyaloscypha bicolor</taxon>
    </lineage>
</organism>
<dbReference type="GeneID" id="36595903"/>
<dbReference type="Proteomes" id="UP000235371">
    <property type="component" value="Unassembled WGS sequence"/>
</dbReference>